<name>A0A1Y0CBT7_9MYCO</name>
<evidence type="ECO:0000313" key="6">
    <source>
        <dbReference type="Proteomes" id="UP000195331"/>
    </source>
</evidence>
<dbReference type="RefSeq" id="WP_087080309.1">
    <property type="nucleotide sequence ID" value="NZ_CP020809.1"/>
</dbReference>
<comment type="subcellular location">
    <subcellularLocation>
        <location evidence="1">Cytoplasm</location>
    </subcellularLocation>
</comment>
<dbReference type="AlphaFoldDB" id="A0A1Y0CBT7"/>
<evidence type="ECO:0000256" key="4">
    <source>
        <dbReference type="ARBA" id="ARBA00023186"/>
    </source>
</evidence>
<keyword evidence="4" id="KW-0143">Chaperone</keyword>
<protein>
    <submittedName>
        <fullName evidence="5">ESX secretion-associated protein EspG</fullName>
    </submittedName>
</protein>
<evidence type="ECO:0000256" key="3">
    <source>
        <dbReference type="ARBA" id="ARBA00022490"/>
    </source>
</evidence>
<gene>
    <name evidence="5" type="ORF">BTO20_33045</name>
</gene>
<accession>A0A1Y0CBT7</accession>
<dbReference type="GO" id="GO:0005737">
    <property type="term" value="C:cytoplasm"/>
    <property type="evidence" value="ECO:0007669"/>
    <property type="project" value="UniProtKB-SubCell"/>
</dbReference>
<dbReference type="Proteomes" id="UP000195331">
    <property type="component" value="Chromosome"/>
</dbReference>
<sequence>MVANAVELTTEQAWYLADALGAGAYPWVLAITPPYSDPAQRPAFVAEQTAELTRMGVLGADGEVRTEVAQWVRLACRPVQWLDLRFVSGPGDLLRGIVARRRALARGADEHRDGRSVVVLRNAQLVTFTELDISHPHALVPVLTAGLAHRKPAIFEEFAMPAAAGARADEQIRSGTPLAEILGFLGIPRSAHAVVESVFEGRRTYVEIVAGEHCDGHRVTTDVGVSIVDTSAGRILIAPTKAFDGEWISTFTPGSADAIAVAVERLIAALPSGRWFPDHPLTRDFDEAAPTYRERPRENECPTTL</sequence>
<reference evidence="5 6" key="1">
    <citation type="submission" date="2017-04" db="EMBL/GenBank/DDBJ databases">
        <title>Whole Genome Sequence of 1,4-Dioxane Degrading Bacterium Mycobacterium dioxanotrophicus PH-06.</title>
        <authorList>
            <person name="He Y."/>
        </authorList>
    </citation>
    <scope>NUCLEOTIDE SEQUENCE [LARGE SCALE GENOMIC DNA]</scope>
    <source>
        <strain evidence="5 6">PH-06</strain>
    </source>
</reference>
<organism evidence="5 6">
    <name type="scientific">Mycobacterium dioxanotrophicus</name>
    <dbReference type="NCBI Taxonomy" id="482462"/>
    <lineage>
        <taxon>Bacteria</taxon>
        <taxon>Bacillati</taxon>
        <taxon>Actinomycetota</taxon>
        <taxon>Actinomycetes</taxon>
        <taxon>Mycobacteriales</taxon>
        <taxon>Mycobacteriaceae</taxon>
        <taxon>Mycobacterium</taxon>
    </lineage>
</organism>
<dbReference type="OrthoDB" id="4631918at2"/>
<dbReference type="KEGG" id="mdx:BTO20_33045"/>
<comment type="similarity">
    <text evidence="2">Belongs to the EspG family.</text>
</comment>
<dbReference type="InterPro" id="IPR025734">
    <property type="entry name" value="EspG"/>
</dbReference>
<dbReference type="EMBL" id="CP020809">
    <property type="protein sequence ID" value="ART72748.1"/>
    <property type="molecule type" value="Genomic_DNA"/>
</dbReference>
<evidence type="ECO:0000313" key="5">
    <source>
        <dbReference type="EMBL" id="ART72748.1"/>
    </source>
</evidence>
<evidence type="ECO:0000256" key="1">
    <source>
        <dbReference type="ARBA" id="ARBA00004496"/>
    </source>
</evidence>
<keyword evidence="6" id="KW-1185">Reference proteome</keyword>
<keyword evidence="3" id="KW-0963">Cytoplasm</keyword>
<dbReference type="Pfam" id="PF14011">
    <property type="entry name" value="ESX-1_EspG"/>
    <property type="match status" value="1"/>
</dbReference>
<proteinExistence type="inferred from homology"/>
<evidence type="ECO:0000256" key="2">
    <source>
        <dbReference type="ARBA" id="ARBA00006411"/>
    </source>
</evidence>